<feature type="domain" description="C2H2-type" evidence="12">
    <location>
        <begin position="9"/>
        <end position="36"/>
    </location>
</feature>
<evidence type="ECO:0000313" key="14">
    <source>
        <dbReference type="Proteomes" id="UP001152320"/>
    </source>
</evidence>
<dbReference type="PROSITE" id="PS50157">
    <property type="entry name" value="ZINC_FINGER_C2H2_2"/>
    <property type="match status" value="2"/>
</dbReference>
<keyword evidence="5 11" id="KW-0863">Zinc-finger</keyword>
<proteinExistence type="inferred from homology"/>
<keyword evidence="14" id="KW-1185">Reference proteome</keyword>
<dbReference type="AlphaFoldDB" id="A0A9Q1BSX5"/>
<keyword evidence="8" id="KW-0238">DNA-binding</keyword>
<dbReference type="SUPFAM" id="SSF57667">
    <property type="entry name" value="beta-beta-alpha zinc fingers"/>
    <property type="match status" value="1"/>
</dbReference>
<comment type="caution">
    <text evidence="13">The sequence shown here is derived from an EMBL/GenBank/DDBJ whole genome shotgun (WGS) entry which is preliminary data.</text>
</comment>
<evidence type="ECO:0000256" key="9">
    <source>
        <dbReference type="ARBA" id="ARBA00023163"/>
    </source>
</evidence>
<evidence type="ECO:0000256" key="10">
    <source>
        <dbReference type="ARBA" id="ARBA00023242"/>
    </source>
</evidence>
<gene>
    <name evidence="13" type="ORF">HOLleu_26143</name>
</gene>
<dbReference type="PANTHER" id="PTHR23235:SF120">
    <property type="entry name" value="KRUPPEL-LIKE FACTOR 15"/>
    <property type="match status" value="1"/>
</dbReference>
<keyword evidence="7" id="KW-0805">Transcription regulation</keyword>
<reference evidence="13" key="1">
    <citation type="submission" date="2021-10" db="EMBL/GenBank/DDBJ databases">
        <title>Tropical sea cucumber genome reveals ecological adaptation and Cuvierian tubules defense mechanism.</title>
        <authorList>
            <person name="Chen T."/>
        </authorList>
    </citation>
    <scope>NUCLEOTIDE SEQUENCE</scope>
    <source>
        <strain evidence="13">Nanhai2018</strain>
        <tissue evidence="13">Muscle</tissue>
    </source>
</reference>
<evidence type="ECO:0000256" key="5">
    <source>
        <dbReference type="ARBA" id="ARBA00022771"/>
    </source>
</evidence>
<dbReference type="SMART" id="SM00355">
    <property type="entry name" value="ZnF_C2H2"/>
    <property type="match status" value="2"/>
</dbReference>
<evidence type="ECO:0000256" key="7">
    <source>
        <dbReference type="ARBA" id="ARBA00023015"/>
    </source>
</evidence>
<evidence type="ECO:0000256" key="2">
    <source>
        <dbReference type="ARBA" id="ARBA00006991"/>
    </source>
</evidence>
<dbReference type="GO" id="GO:0005634">
    <property type="term" value="C:nucleus"/>
    <property type="evidence" value="ECO:0007669"/>
    <property type="project" value="UniProtKB-SubCell"/>
</dbReference>
<evidence type="ECO:0000256" key="6">
    <source>
        <dbReference type="ARBA" id="ARBA00022833"/>
    </source>
</evidence>
<feature type="domain" description="C2H2-type" evidence="12">
    <location>
        <begin position="37"/>
        <end position="71"/>
    </location>
</feature>
<evidence type="ECO:0000256" key="1">
    <source>
        <dbReference type="ARBA" id="ARBA00004123"/>
    </source>
</evidence>
<keyword evidence="9" id="KW-0804">Transcription</keyword>
<organism evidence="13 14">
    <name type="scientific">Holothuria leucospilota</name>
    <name type="common">Black long sea cucumber</name>
    <name type="synonym">Mertensiothuria leucospilota</name>
    <dbReference type="NCBI Taxonomy" id="206669"/>
    <lineage>
        <taxon>Eukaryota</taxon>
        <taxon>Metazoa</taxon>
        <taxon>Echinodermata</taxon>
        <taxon>Eleutherozoa</taxon>
        <taxon>Echinozoa</taxon>
        <taxon>Holothuroidea</taxon>
        <taxon>Aspidochirotacea</taxon>
        <taxon>Aspidochirotida</taxon>
        <taxon>Holothuriidae</taxon>
        <taxon>Holothuria</taxon>
    </lineage>
</organism>
<protein>
    <recommendedName>
        <fullName evidence="12">C2H2-type domain-containing protein</fullName>
    </recommendedName>
</protein>
<dbReference type="PROSITE" id="PS00028">
    <property type="entry name" value="ZINC_FINGER_C2H2_1"/>
    <property type="match status" value="1"/>
</dbReference>
<keyword evidence="6" id="KW-0862">Zinc</keyword>
<evidence type="ECO:0000259" key="12">
    <source>
        <dbReference type="PROSITE" id="PS50157"/>
    </source>
</evidence>
<dbReference type="FunFam" id="3.30.160.60:FF:000912">
    <property type="entry name" value="Zinc finger protein 660"/>
    <property type="match status" value="1"/>
</dbReference>
<evidence type="ECO:0000256" key="11">
    <source>
        <dbReference type="PROSITE-ProRule" id="PRU00042"/>
    </source>
</evidence>
<dbReference type="PANTHER" id="PTHR23235">
    <property type="entry name" value="KRUEPPEL-LIKE TRANSCRIPTION FACTOR"/>
    <property type="match status" value="1"/>
</dbReference>
<name>A0A9Q1BSX5_HOLLE</name>
<keyword evidence="3" id="KW-0479">Metal-binding</keyword>
<keyword evidence="10" id="KW-0539">Nucleus</keyword>
<accession>A0A9Q1BSX5</accession>
<evidence type="ECO:0000313" key="13">
    <source>
        <dbReference type="EMBL" id="KAJ8032583.1"/>
    </source>
</evidence>
<dbReference type="Gene3D" id="3.30.160.60">
    <property type="entry name" value="Classic Zinc Finger"/>
    <property type="match status" value="2"/>
</dbReference>
<comment type="subcellular location">
    <subcellularLocation>
        <location evidence="1">Nucleus</location>
    </subcellularLocation>
</comment>
<dbReference type="FunFam" id="3.30.160.60:FF:000382">
    <property type="entry name" value="zinc finger protein 35 isoform X4"/>
    <property type="match status" value="1"/>
</dbReference>
<dbReference type="GO" id="GO:0000978">
    <property type="term" value="F:RNA polymerase II cis-regulatory region sequence-specific DNA binding"/>
    <property type="evidence" value="ECO:0007669"/>
    <property type="project" value="TreeGrafter"/>
</dbReference>
<evidence type="ECO:0000256" key="3">
    <source>
        <dbReference type="ARBA" id="ARBA00022723"/>
    </source>
</evidence>
<evidence type="ECO:0000256" key="8">
    <source>
        <dbReference type="ARBA" id="ARBA00023125"/>
    </source>
</evidence>
<dbReference type="GO" id="GO:0008270">
    <property type="term" value="F:zinc ion binding"/>
    <property type="evidence" value="ECO:0007669"/>
    <property type="project" value="UniProtKB-KW"/>
</dbReference>
<dbReference type="GO" id="GO:0000981">
    <property type="term" value="F:DNA-binding transcription factor activity, RNA polymerase II-specific"/>
    <property type="evidence" value="ECO:0007669"/>
    <property type="project" value="TreeGrafter"/>
</dbReference>
<sequence length="72" mass="8365">MIHTGDKPFTCRFCQKSFIQKSQWKVHERIHTGVKPFVCRICGKAFSRLYNKKMHAKTCEEFCATGNGKQPD</sequence>
<dbReference type="InterPro" id="IPR013087">
    <property type="entry name" value="Znf_C2H2_type"/>
</dbReference>
<dbReference type="Pfam" id="PF00096">
    <property type="entry name" value="zf-C2H2"/>
    <property type="match status" value="2"/>
</dbReference>
<evidence type="ECO:0000256" key="4">
    <source>
        <dbReference type="ARBA" id="ARBA00022737"/>
    </source>
</evidence>
<dbReference type="EMBL" id="JAIZAY010000012">
    <property type="protein sequence ID" value="KAJ8032583.1"/>
    <property type="molecule type" value="Genomic_DNA"/>
</dbReference>
<keyword evidence="4" id="KW-0677">Repeat</keyword>
<dbReference type="Proteomes" id="UP001152320">
    <property type="component" value="Chromosome 12"/>
</dbReference>
<dbReference type="InterPro" id="IPR036236">
    <property type="entry name" value="Znf_C2H2_sf"/>
</dbReference>
<comment type="similarity">
    <text evidence="2">Belongs to the krueppel C2H2-type zinc-finger protein family.</text>
</comment>
<dbReference type="OrthoDB" id="654211at2759"/>